<dbReference type="EMBL" id="MOMC01000050">
    <property type="protein sequence ID" value="ONH26616.1"/>
    <property type="molecule type" value="Genomic_DNA"/>
</dbReference>
<evidence type="ECO:0000313" key="4">
    <source>
        <dbReference type="Proteomes" id="UP000188929"/>
    </source>
</evidence>
<dbReference type="Pfam" id="PF13560">
    <property type="entry name" value="HTH_31"/>
    <property type="match status" value="1"/>
</dbReference>
<evidence type="ECO:0000256" key="1">
    <source>
        <dbReference type="SAM" id="MobiDB-lite"/>
    </source>
</evidence>
<dbReference type="AlphaFoldDB" id="A0A1V2I6E9"/>
<organism evidence="3 4">
    <name type="scientific">Pseudofrankia asymbiotica</name>
    <dbReference type="NCBI Taxonomy" id="1834516"/>
    <lineage>
        <taxon>Bacteria</taxon>
        <taxon>Bacillati</taxon>
        <taxon>Actinomycetota</taxon>
        <taxon>Actinomycetes</taxon>
        <taxon>Frankiales</taxon>
        <taxon>Frankiaceae</taxon>
        <taxon>Pseudofrankia</taxon>
    </lineage>
</organism>
<sequence>MSDFGTELHRRRLAAGLTLGELARRTHYSKGHLSKVESGGKRPSEQLGRQVDAAVGADGALLALVQRRDRGTGPAPDTSMDGPGPAGQGGGHPAGPGMGAGGGPPLPSPQTWVLELAPDGRGRFAEGIVRSLAGMADGLGVVSFTGTYATAAVDVEGLAAVAGSLRKLGRTLSPAAVLPMTIGLLHTVRVLAGEAHGGDQRALLVLASRVAEFTGWMAQETGDDRTAMWWTEQAVVYAAAGGDETLGEYAQVRRALVALYRGDAGGAVALVAPVRRRSGLPPRVRWLAALREAQGHALAGDHTQAMRLLDTAEAFAARVQPEQSPDLMLGPSTDAHTALVRGWCLVDLGRSAEAAELLAAWLAAMPAGQARARARFGVRLALARAIEGDLDGACRELDGLAEEVRRADSATIRADLRGFGAATRRWQHHPALHDVRTRVRPLLARAG</sequence>
<name>A0A1V2I6E9_9ACTN</name>
<evidence type="ECO:0000313" key="3">
    <source>
        <dbReference type="EMBL" id="ONH26616.1"/>
    </source>
</evidence>
<keyword evidence="4" id="KW-1185">Reference proteome</keyword>
<protein>
    <recommendedName>
        <fullName evidence="2">HTH cro/C1-type domain-containing protein</fullName>
    </recommendedName>
</protein>
<evidence type="ECO:0000259" key="2">
    <source>
        <dbReference type="PROSITE" id="PS50943"/>
    </source>
</evidence>
<feature type="compositionally biased region" description="Gly residues" evidence="1">
    <location>
        <begin position="84"/>
        <end position="103"/>
    </location>
</feature>
<dbReference type="STRING" id="1834516.BL253_24130"/>
<dbReference type="PROSITE" id="PS50943">
    <property type="entry name" value="HTH_CROC1"/>
    <property type="match status" value="1"/>
</dbReference>
<dbReference type="GO" id="GO:0003677">
    <property type="term" value="F:DNA binding"/>
    <property type="evidence" value="ECO:0007669"/>
    <property type="project" value="InterPro"/>
</dbReference>
<dbReference type="SUPFAM" id="SSF47413">
    <property type="entry name" value="lambda repressor-like DNA-binding domains"/>
    <property type="match status" value="1"/>
</dbReference>
<dbReference type="Gene3D" id="1.10.260.40">
    <property type="entry name" value="lambda repressor-like DNA-binding domains"/>
    <property type="match status" value="1"/>
</dbReference>
<dbReference type="Proteomes" id="UP000188929">
    <property type="component" value="Unassembled WGS sequence"/>
</dbReference>
<gene>
    <name evidence="3" type="ORF">BL253_24130</name>
</gene>
<dbReference type="InterPro" id="IPR010982">
    <property type="entry name" value="Lambda_DNA-bd_dom_sf"/>
</dbReference>
<feature type="domain" description="HTH cro/C1-type" evidence="2">
    <location>
        <begin position="8"/>
        <end position="44"/>
    </location>
</feature>
<feature type="region of interest" description="Disordered" evidence="1">
    <location>
        <begin position="69"/>
        <end position="111"/>
    </location>
</feature>
<proteinExistence type="predicted"/>
<comment type="caution">
    <text evidence="3">The sequence shown here is derived from an EMBL/GenBank/DDBJ whole genome shotgun (WGS) entry which is preliminary data.</text>
</comment>
<dbReference type="CDD" id="cd00093">
    <property type="entry name" value="HTH_XRE"/>
    <property type="match status" value="1"/>
</dbReference>
<accession>A0A1V2I6E9</accession>
<reference evidence="4" key="1">
    <citation type="submission" date="2016-10" db="EMBL/GenBank/DDBJ databases">
        <title>Frankia sp. NRRL B-16386 Genome sequencing.</title>
        <authorList>
            <person name="Ghodhbane-Gtari F."/>
            <person name="Swanson E."/>
            <person name="Gueddou A."/>
            <person name="Hezbri K."/>
            <person name="Ktari K."/>
            <person name="Nouioui I."/>
            <person name="Morris K."/>
            <person name="Simpson S."/>
            <person name="Abebe-Akele F."/>
            <person name="Thomas K."/>
            <person name="Gtari M."/>
            <person name="Tisa L.S."/>
        </authorList>
    </citation>
    <scope>NUCLEOTIDE SEQUENCE [LARGE SCALE GENOMIC DNA]</scope>
    <source>
        <strain evidence="4">NRRL B-16386</strain>
    </source>
</reference>
<dbReference type="InterPro" id="IPR001387">
    <property type="entry name" value="Cro/C1-type_HTH"/>
</dbReference>
<dbReference type="SMART" id="SM00530">
    <property type="entry name" value="HTH_XRE"/>
    <property type="match status" value="1"/>
</dbReference>